<proteinExistence type="predicted"/>
<feature type="transmembrane region" description="Helical" evidence="1">
    <location>
        <begin position="159"/>
        <end position="183"/>
    </location>
</feature>
<name>A0A6V7UCY3_MELEN</name>
<dbReference type="OrthoDB" id="10665623at2759"/>
<accession>A0A6V7UCY3</accession>
<feature type="transmembrane region" description="Helical" evidence="1">
    <location>
        <begin position="73"/>
        <end position="94"/>
    </location>
</feature>
<keyword evidence="1" id="KW-0472">Membrane</keyword>
<evidence type="ECO:0000313" key="3">
    <source>
        <dbReference type="Proteomes" id="UP000580250"/>
    </source>
</evidence>
<dbReference type="AlphaFoldDB" id="A0A6V7UCY3"/>
<organism evidence="2 3">
    <name type="scientific">Meloidogyne enterolobii</name>
    <name type="common">Root-knot nematode worm</name>
    <name type="synonym">Meloidogyne mayaguensis</name>
    <dbReference type="NCBI Taxonomy" id="390850"/>
    <lineage>
        <taxon>Eukaryota</taxon>
        <taxon>Metazoa</taxon>
        <taxon>Ecdysozoa</taxon>
        <taxon>Nematoda</taxon>
        <taxon>Chromadorea</taxon>
        <taxon>Rhabditida</taxon>
        <taxon>Tylenchina</taxon>
        <taxon>Tylenchomorpha</taxon>
        <taxon>Tylenchoidea</taxon>
        <taxon>Meloidogynidae</taxon>
        <taxon>Meloidogyninae</taxon>
        <taxon>Meloidogyne</taxon>
    </lineage>
</organism>
<evidence type="ECO:0000313" key="2">
    <source>
        <dbReference type="EMBL" id="CAD2153938.1"/>
    </source>
</evidence>
<dbReference type="EMBL" id="CAJEWN010000055">
    <property type="protein sequence ID" value="CAD2153938.1"/>
    <property type="molecule type" value="Genomic_DNA"/>
</dbReference>
<gene>
    <name evidence="2" type="ORF">MENT_LOCUS11301</name>
</gene>
<comment type="caution">
    <text evidence="2">The sequence shown here is derived from an EMBL/GenBank/DDBJ whole genome shotgun (WGS) entry which is preliminary data.</text>
</comment>
<dbReference type="SUPFAM" id="SSF81321">
    <property type="entry name" value="Family A G protein-coupled receptor-like"/>
    <property type="match status" value="1"/>
</dbReference>
<sequence>MAVLAINRLHAVFFIFSYQRVWKKENVKYIIFAIFLFNVVYTGSELTIIYMGITTGILQSIHLKGIFMGGDVPLITSFCTSLIIYLAVITKFCYNYKIRDKSVAEVDNENVAKDRILMLAICLVSTLPCPLLICGYKLYAYVFSQYGNNPENEQIFLHIIIYVIYNSNFILIECIEEVCLFVMSKEFRKLVKNQFVKNSQNNVATFNASRNSQQQRMRQVNTQRNNYTRHLQTRHFRPDICRYRHLQI</sequence>
<dbReference type="Gene3D" id="1.20.1070.10">
    <property type="entry name" value="Rhodopsin 7-helix transmembrane proteins"/>
    <property type="match status" value="1"/>
</dbReference>
<protein>
    <submittedName>
        <fullName evidence="2">Uncharacterized protein</fullName>
    </submittedName>
</protein>
<reference evidence="2 3" key="1">
    <citation type="submission" date="2020-08" db="EMBL/GenBank/DDBJ databases">
        <authorList>
            <person name="Koutsovoulos G."/>
            <person name="Danchin GJ E."/>
        </authorList>
    </citation>
    <scope>NUCLEOTIDE SEQUENCE [LARGE SCALE GENOMIC DNA]</scope>
</reference>
<dbReference type="Proteomes" id="UP000580250">
    <property type="component" value="Unassembled WGS sequence"/>
</dbReference>
<evidence type="ECO:0000256" key="1">
    <source>
        <dbReference type="SAM" id="Phobius"/>
    </source>
</evidence>
<feature type="transmembrane region" description="Helical" evidence="1">
    <location>
        <begin position="115"/>
        <end position="139"/>
    </location>
</feature>
<keyword evidence="1" id="KW-1133">Transmembrane helix</keyword>
<keyword evidence="1" id="KW-0812">Transmembrane</keyword>
<feature type="transmembrane region" description="Helical" evidence="1">
    <location>
        <begin position="29"/>
        <end position="53"/>
    </location>
</feature>